<dbReference type="InterPro" id="IPR035965">
    <property type="entry name" value="PAS-like_dom_sf"/>
</dbReference>
<sequence>MIDTYRMAVDRAAIFSETDANGTIIYVNDMFCTISGYNKDELMGRNHRVLNSGTHGPVFFEEMWRTISSGSTWKGDICNRAKDGSLYWVHSAIMPMVDPQSGRIERYISIRFDVSEKKELLRDLEWRADHDVLTGLLNRALLAQKAKETCAEQRSSGKSVVVGMIDLDSFKEVNDGYGHAVGDKLLVIVSARIKNALRPTDIVARTGGDEFVLVLKDLQDYSEIGSTVIRIMAAIHAPCIIQGIEFRVSACIGLTVYPKDNRSVDTLLRHADQAMYVAKQKGPMSYHIFDVIHDSKVKSGFKIINRVKEALRLGELSLFYQPKICLNDCSVVGFEALLRWHDPERGLVSPLDFLPQIENDKIICDIGEWAIEQAVAQISEWCATGRNWSISVNIAARHFQEKSFIERLALVLKNAGHVNPGLLDIEIVESVALDNIEYVNKCIVGCQGLGVTFSIDDFGTGYSSLNYLKQLPTQTLKIDQSFVWDMLVDAEDFSITSAIVGLAKAFNKVVVAEGVETQEHFFALRKMGCDLAQGYLMAKPMPAADVVRWEAEYVQSAQYRALRQAHGVAEMALA</sequence>
<dbReference type="PROSITE" id="PS50113">
    <property type="entry name" value="PAC"/>
    <property type="match status" value="1"/>
</dbReference>
<keyword evidence="6" id="KW-1185">Reference proteome</keyword>
<dbReference type="PANTHER" id="PTHR44757:SF2">
    <property type="entry name" value="BIOFILM ARCHITECTURE MAINTENANCE PROTEIN MBAA"/>
    <property type="match status" value="1"/>
</dbReference>
<dbReference type="NCBIfam" id="TIGR00254">
    <property type="entry name" value="GGDEF"/>
    <property type="match status" value="1"/>
</dbReference>
<evidence type="ECO:0000259" key="1">
    <source>
        <dbReference type="PROSITE" id="PS50112"/>
    </source>
</evidence>
<comment type="caution">
    <text evidence="5">The sequence shown here is derived from an EMBL/GenBank/DDBJ whole genome shotgun (WGS) entry which is preliminary data.</text>
</comment>
<dbReference type="InterPro" id="IPR035919">
    <property type="entry name" value="EAL_sf"/>
</dbReference>
<evidence type="ECO:0000313" key="5">
    <source>
        <dbReference type="EMBL" id="MEA1605449.1"/>
    </source>
</evidence>
<dbReference type="InterPro" id="IPR000160">
    <property type="entry name" value="GGDEF_dom"/>
</dbReference>
<dbReference type="RefSeq" id="WP_322948646.1">
    <property type="nucleotide sequence ID" value="NZ_JAYEET010000015.1"/>
</dbReference>
<dbReference type="InterPro" id="IPR000014">
    <property type="entry name" value="PAS"/>
</dbReference>
<dbReference type="CDD" id="cd00130">
    <property type="entry name" value="PAS"/>
    <property type="match status" value="1"/>
</dbReference>
<dbReference type="InterPro" id="IPR043128">
    <property type="entry name" value="Rev_trsase/Diguanyl_cyclase"/>
</dbReference>
<dbReference type="SUPFAM" id="SSF55073">
    <property type="entry name" value="Nucleotide cyclase"/>
    <property type="match status" value="1"/>
</dbReference>
<dbReference type="InterPro" id="IPR001610">
    <property type="entry name" value="PAC"/>
</dbReference>
<organism evidence="5 6">
    <name type="scientific">Pseudomonas spirodelae</name>
    <dbReference type="NCBI Taxonomy" id="3101751"/>
    <lineage>
        <taxon>Bacteria</taxon>
        <taxon>Pseudomonadati</taxon>
        <taxon>Pseudomonadota</taxon>
        <taxon>Gammaproteobacteria</taxon>
        <taxon>Pseudomonadales</taxon>
        <taxon>Pseudomonadaceae</taxon>
        <taxon>Pseudomonas</taxon>
    </lineage>
</organism>
<dbReference type="Gene3D" id="3.30.70.270">
    <property type="match status" value="1"/>
</dbReference>
<evidence type="ECO:0000259" key="2">
    <source>
        <dbReference type="PROSITE" id="PS50113"/>
    </source>
</evidence>
<dbReference type="InterPro" id="IPR000700">
    <property type="entry name" value="PAS-assoc_C"/>
</dbReference>
<proteinExistence type="predicted"/>
<dbReference type="EMBL" id="JAYEET010000015">
    <property type="protein sequence ID" value="MEA1605449.1"/>
    <property type="molecule type" value="Genomic_DNA"/>
</dbReference>
<dbReference type="InterPro" id="IPR029787">
    <property type="entry name" value="Nucleotide_cyclase"/>
</dbReference>
<dbReference type="SUPFAM" id="SSF55785">
    <property type="entry name" value="PYP-like sensor domain (PAS domain)"/>
    <property type="match status" value="1"/>
</dbReference>
<dbReference type="PANTHER" id="PTHR44757">
    <property type="entry name" value="DIGUANYLATE CYCLASE DGCP"/>
    <property type="match status" value="1"/>
</dbReference>
<dbReference type="SMART" id="SM00052">
    <property type="entry name" value="EAL"/>
    <property type="match status" value="1"/>
</dbReference>
<dbReference type="CDD" id="cd01949">
    <property type="entry name" value="GGDEF"/>
    <property type="match status" value="1"/>
</dbReference>
<feature type="domain" description="GGDEF" evidence="4">
    <location>
        <begin position="158"/>
        <end position="291"/>
    </location>
</feature>
<feature type="domain" description="EAL" evidence="3">
    <location>
        <begin position="300"/>
        <end position="554"/>
    </location>
</feature>
<dbReference type="Pfam" id="PF00563">
    <property type="entry name" value="EAL"/>
    <property type="match status" value="1"/>
</dbReference>
<reference evidence="5 6" key="1">
    <citation type="submission" date="2023-12" db="EMBL/GenBank/DDBJ databases">
        <title>Pseudomonas sp. T5W1.</title>
        <authorList>
            <person name="Maltman C."/>
        </authorList>
    </citation>
    <scope>NUCLEOTIDE SEQUENCE [LARGE SCALE GENOMIC DNA]</scope>
    <source>
        <strain evidence="5 6">T5W1</strain>
    </source>
</reference>
<dbReference type="PROSITE" id="PS50112">
    <property type="entry name" value="PAS"/>
    <property type="match status" value="1"/>
</dbReference>
<evidence type="ECO:0000259" key="4">
    <source>
        <dbReference type="PROSITE" id="PS50887"/>
    </source>
</evidence>
<dbReference type="Gene3D" id="3.20.20.450">
    <property type="entry name" value="EAL domain"/>
    <property type="match status" value="1"/>
</dbReference>
<evidence type="ECO:0000259" key="3">
    <source>
        <dbReference type="PROSITE" id="PS50883"/>
    </source>
</evidence>
<evidence type="ECO:0000313" key="6">
    <source>
        <dbReference type="Proteomes" id="UP001292571"/>
    </source>
</evidence>
<dbReference type="NCBIfam" id="TIGR00229">
    <property type="entry name" value="sensory_box"/>
    <property type="match status" value="1"/>
</dbReference>
<feature type="domain" description="PAS" evidence="1">
    <location>
        <begin position="19"/>
        <end position="46"/>
    </location>
</feature>
<feature type="domain" description="PAC" evidence="2">
    <location>
        <begin position="71"/>
        <end position="126"/>
    </location>
</feature>
<dbReference type="SMART" id="SM00086">
    <property type="entry name" value="PAC"/>
    <property type="match status" value="1"/>
</dbReference>
<dbReference type="PROSITE" id="PS50883">
    <property type="entry name" value="EAL"/>
    <property type="match status" value="1"/>
</dbReference>
<dbReference type="SMART" id="SM00267">
    <property type="entry name" value="GGDEF"/>
    <property type="match status" value="1"/>
</dbReference>
<dbReference type="Pfam" id="PF00990">
    <property type="entry name" value="GGDEF"/>
    <property type="match status" value="1"/>
</dbReference>
<dbReference type="Pfam" id="PF13426">
    <property type="entry name" value="PAS_9"/>
    <property type="match status" value="1"/>
</dbReference>
<gene>
    <name evidence="5" type="ORF">SOP97_06385</name>
</gene>
<name>A0ABU5P728_9PSED</name>
<dbReference type="PROSITE" id="PS50887">
    <property type="entry name" value="GGDEF"/>
    <property type="match status" value="1"/>
</dbReference>
<dbReference type="Proteomes" id="UP001292571">
    <property type="component" value="Unassembled WGS sequence"/>
</dbReference>
<dbReference type="InterPro" id="IPR052155">
    <property type="entry name" value="Biofilm_reg_signaling"/>
</dbReference>
<dbReference type="Gene3D" id="3.30.450.20">
    <property type="entry name" value="PAS domain"/>
    <property type="match status" value="1"/>
</dbReference>
<dbReference type="InterPro" id="IPR001633">
    <property type="entry name" value="EAL_dom"/>
</dbReference>
<dbReference type="SUPFAM" id="SSF141868">
    <property type="entry name" value="EAL domain-like"/>
    <property type="match status" value="1"/>
</dbReference>
<dbReference type="CDD" id="cd01948">
    <property type="entry name" value="EAL"/>
    <property type="match status" value="1"/>
</dbReference>
<protein>
    <submittedName>
        <fullName evidence="5">EAL domain-containing protein</fullName>
    </submittedName>
</protein>
<accession>A0ABU5P728</accession>